<accession>A0A8T0DRY4</accession>
<proteinExistence type="predicted"/>
<dbReference type="AlphaFoldDB" id="A0A8T0DRY4"/>
<organism evidence="1 2">
    <name type="scientific">Paragonimus westermani</name>
    <dbReference type="NCBI Taxonomy" id="34504"/>
    <lineage>
        <taxon>Eukaryota</taxon>
        <taxon>Metazoa</taxon>
        <taxon>Spiralia</taxon>
        <taxon>Lophotrochozoa</taxon>
        <taxon>Platyhelminthes</taxon>
        <taxon>Trematoda</taxon>
        <taxon>Digenea</taxon>
        <taxon>Plagiorchiida</taxon>
        <taxon>Troglotremata</taxon>
        <taxon>Troglotrematidae</taxon>
        <taxon>Paragonimus</taxon>
    </lineage>
</organism>
<name>A0A8T0DRY4_9TREM</name>
<comment type="caution">
    <text evidence="1">The sequence shown here is derived from an EMBL/GenBank/DDBJ whole genome shotgun (WGS) entry which is preliminary data.</text>
</comment>
<gene>
    <name evidence="1" type="ORF">P879_08211</name>
</gene>
<dbReference type="EMBL" id="JTDF01001092">
    <property type="protein sequence ID" value="KAF8570503.1"/>
    <property type="molecule type" value="Genomic_DNA"/>
</dbReference>
<evidence type="ECO:0000313" key="2">
    <source>
        <dbReference type="Proteomes" id="UP000699462"/>
    </source>
</evidence>
<protein>
    <submittedName>
        <fullName evidence="1">Uncharacterized protein</fullName>
    </submittedName>
</protein>
<dbReference type="OrthoDB" id="441890at2759"/>
<dbReference type="Proteomes" id="UP000699462">
    <property type="component" value="Unassembled WGS sequence"/>
</dbReference>
<keyword evidence="2" id="KW-1185">Reference proteome</keyword>
<reference evidence="1 2" key="1">
    <citation type="submission" date="2019-07" db="EMBL/GenBank/DDBJ databases">
        <title>Annotation for the trematode Paragonimus westermani.</title>
        <authorList>
            <person name="Choi Y.-J."/>
        </authorList>
    </citation>
    <scope>NUCLEOTIDE SEQUENCE [LARGE SCALE GENOMIC DNA]</scope>
    <source>
        <strain evidence="1">180907_Pwestermani</strain>
    </source>
</reference>
<sequence length="296" mass="33293">AVAPPLVLPQHLGWFKQWPIQGLSELSGRHSGVQRVCHEQVRDLVSTASWYQRGQPAGYIQVLVHWLSSSNECLSDLDADLVYHLTQVLGVPVLTTDQPWCDLKSSSVPIPRELQSPVQLAKVLSLKRFMLPPGVLRRFVLKLDQHTSVERSAIAQQLMHVVTETLTGSTTVMASQDLASASEVHTPLEAVLSRSKLMPFSPEVYERLDELPRINLDVSAMVAMVSELSQFLPGNHPSPATSDEIFRLLRSEQRRVQLLQQPRFACATLDWLLESEAERAVMLMLETYLRGRLEFN</sequence>
<feature type="non-terminal residue" evidence="1">
    <location>
        <position position="1"/>
    </location>
</feature>
<evidence type="ECO:0000313" key="1">
    <source>
        <dbReference type="EMBL" id="KAF8570503.1"/>
    </source>
</evidence>